<dbReference type="InterPro" id="IPR042098">
    <property type="entry name" value="TauD-like_sf"/>
</dbReference>
<sequence length="47" mass="5308">MAKIIKEDFVLGATVDDIDLKQPLDDELIGFIAKALAENEVIFFRNQ</sequence>
<name>A0A382IG96_9ZZZZ</name>
<protein>
    <recommendedName>
        <fullName evidence="3">TauD/TfdA-like domain-containing protein</fullName>
    </recommendedName>
</protein>
<accession>A0A382IG96</accession>
<keyword evidence="1" id="KW-0560">Oxidoreductase</keyword>
<gene>
    <name evidence="2" type="ORF">METZ01_LOCUS250535</name>
</gene>
<reference evidence="2" key="1">
    <citation type="submission" date="2018-05" db="EMBL/GenBank/DDBJ databases">
        <authorList>
            <person name="Lanie J.A."/>
            <person name="Ng W.-L."/>
            <person name="Kazmierczak K.M."/>
            <person name="Andrzejewski T.M."/>
            <person name="Davidsen T.M."/>
            <person name="Wayne K.J."/>
            <person name="Tettelin H."/>
            <person name="Glass J.I."/>
            <person name="Rusch D."/>
            <person name="Podicherti R."/>
            <person name="Tsui H.-C.T."/>
            <person name="Winkler M.E."/>
        </authorList>
    </citation>
    <scope>NUCLEOTIDE SEQUENCE</scope>
</reference>
<proteinExistence type="predicted"/>
<feature type="non-terminal residue" evidence="2">
    <location>
        <position position="47"/>
    </location>
</feature>
<evidence type="ECO:0000313" key="2">
    <source>
        <dbReference type="EMBL" id="SVB97681.1"/>
    </source>
</evidence>
<dbReference type="Gene3D" id="3.60.130.10">
    <property type="entry name" value="Clavaminate synthase-like"/>
    <property type="match status" value="1"/>
</dbReference>
<evidence type="ECO:0008006" key="3">
    <source>
        <dbReference type="Google" id="ProtNLM"/>
    </source>
</evidence>
<dbReference type="GO" id="GO:0016491">
    <property type="term" value="F:oxidoreductase activity"/>
    <property type="evidence" value="ECO:0007669"/>
    <property type="project" value="UniProtKB-KW"/>
</dbReference>
<dbReference type="EMBL" id="UINC01066703">
    <property type="protein sequence ID" value="SVB97681.1"/>
    <property type="molecule type" value="Genomic_DNA"/>
</dbReference>
<organism evidence="2">
    <name type="scientific">marine metagenome</name>
    <dbReference type="NCBI Taxonomy" id="408172"/>
    <lineage>
        <taxon>unclassified sequences</taxon>
        <taxon>metagenomes</taxon>
        <taxon>ecological metagenomes</taxon>
    </lineage>
</organism>
<evidence type="ECO:0000256" key="1">
    <source>
        <dbReference type="ARBA" id="ARBA00023002"/>
    </source>
</evidence>
<dbReference type="AlphaFoldDB" id="A0A382IG96"/>
<dbReference type="SUPFAM" id="SSF51197">
    <property type="entry name" value="Clavaminate synthase-like"/>
    <property type="match status" value="1"/>
</dbReference>